<protein>
    <submittedName>
        <fullName evidence="9">Filamentous hemagglutinin</fullName>
    </submittedName>
</protein>
<dbReference type="EMBL" id="OCMY01000002">
    <property type="protein sequence ID" value="SOD60858.1"/>
    <property type="molecule type" value="Genomic_DNA"/>
</dbReference>
<keyword evidence="2" id="KW-0800">Toxin</keyword>
<keyword evidence="5" id="KW-0843">Virulence</keyword>
<evidence type="ECO:0000256" key="7">
    <source>
        <dbReference type="SAM" id="MobiDB-lite"/>
    </source>
</evidence>
<evidence type="ECO:0000256" key="1">
    <source>
        <dbReference type="ARBA" id="ARBA00004219"/>
    </source>
</evidence>
<dbReference type="NCBIfam" id="TIGR01731">
    <property type="entry name" value="fil_hemag_20aa"/>
    <property type="match status" value="22"/>
</dbReference>
<feature type="compositionally biased region" description="Polar residues" evidence="7">
    <location>
        <begin position="2417"/>
        <end position="2426"/>
    </location>
</feature>
<evidence type="ECO:0000256" key="2">
    <source>
        <dbReference type="ARBA" id="ARBA00022656"/>
    </source>
</evidence>
<dbReference type="NCBIfam" id="TIGR01901">
    <property type="entry name" value="adhes_NPXG"/>
    <property type="match status" value="1"/>
</dbReference>
<feature type="compositionally biased region" description="Polar residues" evidence="7">
    <location>
        <begin position="2902"/>
        <end position="2924"/>
    </location>
</feature>
<dbReference type="InterPro" id="IPR010069">
    <property type="entry name" value="CdiA_FHA1_rpt"/>
</dbReference>
<dbReference type="InterPro" id="IPR011050">
    <property type="entry name" value="Pectin_lyase_fold/virulence"/>
</dbReference>
<evidence type="ECO:0000313" key="10">
    <source>
        <dbReference type="Proteomes" id="UP000219271"/>
    </source>
</evidence>
<dbReference type="InterPro" id="IPR006914">
    <property type="entry name" value="VENN_dom"/>
</dbReference>
<accession>A0A286DQB2</accession>
<dbReference type="GO" id="GO:0030430">
    <property type="term" value="C:host cell cytoplasm"/>
    <property type="evidence" value="ECO:0007669"/>
    <property type="project" value="UniProtKB-ARBA"/>
</dbReference>
<keyword evidence="10" id="KW-1185">Reference proteome</keyword>
<dbReference type="Pfam" id="PF13332">
    <property type="entry name" value="Fil_haemagg_2"/>
    <property type="match status" value="4"/>
</dbReference>
<dbReference type="Gene3D" id="6.10.140.1810">
    <property type="match status" value="1"/>
</dbReference>
<keyword evidence="3" id="KW-0732">Signal</keyword>
<dbReference type="FunFam" id="2.160.20.10:FF:000048">
    <property type="entry name" value="tRNA nuclease CdiA"/>
    <property type="match status" value="1"/>
</dbReference>
<feature type="region of interest" description="Disordered" evidence="7">
    <location>
        <begin position="2405"/>
        <end position="2426"/>
    </location>
</feature>
<dbReference type="Pfam" id="PF05860">
    <property type="entry name" value="TPS"/>
    <property type="match status" value="1"/>
</dbReference>
<dbReference type="InterPro" id="IPR048745">
    <property type="entry name" value="CdiA_helical"/>
</dbReference>
<dbReference type="Gene3D" id="2.160.20.10">
    <property type="entry name" value="Single-stranded right-handed beta-helix, Pectin lyase-like"/>
    <property type="match status" value="1"/>
</dbReference>
<feature type="region of interest" description="Disordered" evidence="7">
    <location>
        <begin position="2897"/>
        <end position="2924"/>
    </location>
</feature>
<evidence type="ECO:0000256" key="5">
    <source>
        <dbReference type="ARBA" id="ARBA00023026"/>
    </source>
</evidence>
<dbReference type="SMART" id="SM00912">
    <property type="entry name" value="Haemagg_act"/>
    <property type="match status" value="1"/>
</dbReference>
<dbReference type="InterPro" id="IPR008638">
    <property type="entry name" value="FhaB/CdiA-like_TPS"/>
</dbReference>
<reference evidence="10" key="1">
    <citation type="submission" date="2017-09" db="EMBL/GenBank/DDBJ databases">
        <authorList>
            <person name="Varghese N."/>
            <person name="Submissions S."/>
        </authorList>
    </citation>
    <scope>NUCLEOTIDE SEQUENCE [LARGE SCALE GENOMIC DNA]</scope>
    <source>
        <strain evidence="10">JKS000234</strain>
    </source>
</reference>
<dbReference type="Pfam" id="PF21483">
    <property type="entry name" value="CdiA_helical"/>
    <property type="match status" value="1"/>
</dbReference>
<comment type="subcellular location">
    <subcellularLocation>
        <location evidence="1">Target cell</location>
        <location evidence="1">Target cell cytoplasm</location>
    </subcellularLocation>
</comment>
<name>A0A286DQB2_9GAMM</name>
<dbReference type="Pfam" id="PF04829">
    <property type="entry name" value="PT-VENN"/>
    <property type="match status" value="1"/>
</dbReference>
<evidence type="ECO:0000256" key="4">
    <source>
        <dbReference type="ARBA" id="ARBA00022913"/>
    </source>
</evidence>
<evidence type="ECO:0000259" key="8">
    <source>
        <dbReference type="SMART" id="SM00912"/>
    </source>
</evidence>
<dbReference type="InterPro" id="IPR025157">
    <property type="entry name" value="Hemagglutinin_rpt"/>
</dbReference>
<comment type="similarity">
    <text evidence="6">In the N-terminal section; belongs to the CdiA toxin family.</text>
</comment>
<dbReference type="GO" id="GO:0004521">
    <property type="term" value="F:RNA endonuclease activity"/>
    <property type="evidence" value="ECO:0007669"/>
    <property type="project" value="UniProtKB-ARBA"/>
</dbReference>
<keyword evidence="4" id="KW-1266">Target cell cytoplasm</keyword>
<evidence type="ECO:0000256" key="6">
    <source>
        <dbReference type="ARBA" id="ARBA00024043"/>
    </source>
</evidence>
<dbReference type="Proteomes" id="UP000219271">
    <property type="component" value="Unassembled WGS sequence"/>
</dbReference>
<evidence type="ECO:0000313" key="9">
    <source>
        <dbReference type="EMBL" id="SOD60858.1"/>
    </source>
</evidence>
<sequence length="3627" mass="371245">MDDRQPVSLARRALSYVICYLVAVQPMLPAMAAQITPVTPGTQLDAAGNGVPVVNIATPNGAGISHNQYQQYNVGKEGLILNNATGQLNQTQLGGLIQNNPNLKAGREAQAIINEVVGANRSQLQGYTEVAGKAANVMVANPYGITCNGCGFINTPNVTLTTGKPQLDANGNLAALEVTKGSVIVEGQGLDGSNADAVAIVARATEINAGIYAKDLSVTAGANRVGAEGSVTPIAGEGAAPSVAVDTGALGGMYANRIHLVSSEKGVGVNLGNLVAKQGDIQLDASGKLTLNNSLSSGALTANADSVTLSGNNKATGQIAVNAQQDIALQTGALVSDVGIGLTAKGTLEASGSNLTAGRDIRLSSAVISVDSASGGKAGGDIQLQAQTRIDNSGQLTASKNLTANTQQLNNTGMLASATTAITAGSLQNRKGAAISGSESVSLSSKGLFNQGIFSAPVLRLDSTQIDNSGLIQGSNSLGITGNRLTNLAGGTLSSDNSFALNLPELNNSGLITSGATLSLGGGNLINLGEINAADIAARNLAFTNQQGALLIADQRLLLQNNTLINGGQITADRLDIDTVSVDNAGALQGNHSLQTQGKQLTNSGTLLSGGQMRVSADKLDNRGLLQGEQLALTAVDWQNSGNLLSAGDADLTTGTLDNSGKILGQQGLNVKAHSIDNSGWLMAQALTLQSDLVNSGLIQGSDALTIAGDKLSNKISGQLLSAGTLAAQADSLDNQGSIQADTLDMKLQSWQNAGLAQATTQLMGTLNGALENRGTLLSQNDFALISNDIINSGTLAADRLSITAPQLTNAGLLQGNSSLLLNSASITNAASGQLISGGSLTLSPVQLTNTGLLQVAGDFSINGHNLTNSGRITATNLNADLSGTLNNNGQGVLLAQRQADIHASELNNGGSIAAQQLNATGEVLKNQSLLQGDNGLSADFKQFSNQGAGQLLSNGILALKGATANNAGVWQGNSIDYQFGSLTNSGTVYGIDSLKGQSDGLLDNRGSLTAGGNASLTVGNLQNSGKVLADRLVIRGSSLSNSGLWQGTSSLDAQSSGALIQTAGGKTLTGGDLLLNANDLNTSGTIQGDKAQINADRWQNQGSLLGTTDVSAEVEGELRNSGEILSQGTAQVSAQDLNNNGSLLADKAMTLSGAALNNSGSVQGETLVITPASVTNQGSLIGLQSLTIGPAQARSFRMLAVQTPPARELINNAGGQLLTQGTLNIAGDVITNNGSWQGQQILLNATRLANNGAIQSAGDLTLNLSEALTSASGSKITANGNAALNALSLTNQGQWIARNLTLQGATLNNGGEISGVEGLTTTLSGALTQQQNAALLSGGTLDVHAATVDNAGRMQGKNLLLSSSGVTNSGRLQGDSSLQLNAGGRLTNSASGTLLSQNGLTLTAPELYNYGLIQGATSRITTSGLVNNSGKVLSSADLTLSAPQLVNNGWLQASQLILNAASASNSGTFMADQQATLTGTSLQNQGTTQGGNLTVNYAQLTNSGTLLGANQLNVKATQVTQQAAGKLFSGGNLLLESTGFDQLGQLVALGDATVKLINSFTARNTLAAGNRLTISSNGAIDNQGTLQGQALTLSAGGDLTNNGQLTTGTGDSSLSSNRISMNGAGTLQGGGNVALISRSDVTLNGFTGTRGNLTVSSPGSIVNTALLYAGQNLYLYANSIKNQRGDMLAGNSVWMQHDAAGNANGEVINTSGNIESQNGDITVRTANLLNQREGLTTQQNTQQISGLPAGVGGASIKYQLSKMNVDDLGYYTIHVRTGGSPGKGNGSDDDYFYLAPNAQAAVKRYLTETTTVTAQANGGSGRISAGRNLDVTAGQLNNLASSLLAGNSISLSGTTLNNQSWVNGVTSTYLTYNYDGRIGVNKLNDSRNMQYFSPTSEYSPFRGNDSSATVTYQLSSAPEYETTYTGDGLHAVIQAGGSVNASFSGDISNTSTTPNAGWAGTTVNAPALNHLAAISQVTAQQRQQLAATDKVAINSPEWRDQLQNALQQVNGGMSLQNAQPETVGLSNHNGKQQDKANLGKAAELASGSAVKPSALSSYGASAVDTSAYPLPTSDNGYFVAGDSSSPYLITVNPKLNGLGQLDASLFGDLNQLLGKQHGSAPQETRQQYTDVNTFLGSSYLLDRLNLKPDNDYRFLGDAAFDTRYVSNVVLNQTGNRYLNGVGSDLDQMRYLMDNAAASQQALGLQLGVSLSADQVASLDKSIIWWEATSVNGQTVMVPKVYLSEKDAAMNNGSVIAGNNVTLSGGNIINSASSIVAQNSVSADSQNNIDNLNAGLIKAGGDLQLGALNNINNVSSTISGKKVALESVNGDINNTTVSSQWTIGGNGSMQASKTLMGQTAAITSLDALSLKSGNDINITGASLNAGGDLLLNAWHDLSLNNIETSESRQIGNKETHSSGTERTTVSSGGNLTLIAGQDITSQAAALAAEGDVGLKAGRDINLNAAASGSGNSERGSKKTVINETVRQQGTEIASGGSTTLIAGHDITSRASDVTAQQDITLHAGNNVDLGTATESDYYYKEETKTKKGLLSKKTTHTIQEDSTTNEKGTLLSGNNVSVSAGNDVLVTGSQVVGDGKVALNAGNNVEITAATNTDSTWRFSETRKSGLMGTGGIGISIGSSKTLHDVKDKGTTQSQSISTVGSTAGDVSITAGKQLQVNGADLIAGGNMALQGDSVAITPGHDVRTRDERFEQRTSGLTLALSGAVAEAVNSAIAAAQSAKQESDGRLAALQATKAVLSGVQANQASQLAQANGDPNNGVGISLSLTTQKSKSQQHQASDTVSGSTINAGKNLSIDATAKGNGINSGDLLIAGSQLKAGGDTSLHAANDITLAAAANTQQTTGKNSSSGGGIGISFGVGSGSAGLSIFASVNGAKGHEKGNGTVWSETTLDSGGDVSITSGRDTTLSGAQVNGNSVKADIGRDLTITSLQDSDNYDSKQVSFGAGGSFTFGSMTGSGYINASQDKMHSNYDSVLDQSGIYAGKGGFDITVGNHTQLNGAVIASQADADKNRLDTGTLGFTDIHNEADYKTQHQGIGISSGASMGGQFAGNMANTLLAGAGSNGHADGTTQSAVADGTIVIRDKANQQQNLTSLSRDTEHANDSISPIFNKEKEQKRLQTAQMIGEIGVQVGDIARTQGAIIATREANEKMSSLSESDLAKAKSDWEKANPGKTAGDDEIAKQAWQNNYDAAFSATKLGTGSAVQQGILAVTAAVQGLAGNNIGQAISGAATPYLAEQIHKYTSGNPEAQAMAHAVVGAIASYASGHDALAGAAGAVSGELMAKFVMGQLYPGKTADNLTEKEKQTVSALSTLASGLVGATVGGNTAEAVNAAQLGKNAVENNHLHADQALTFDKELSDCRKSGGDCQSVIDKWKQVSDQQSAETDQKLKDNPLEAVVVDKELAQGGVDMTERPGWLGNLPGVDVMTSEEAKAYVQQWNGQDLANIDVNSPEWMKYAAFVSDPENQAALASLGTLGKDLVLIAKNSFTTKSLFKEMTNQGIKFTPENVVGVAKDNSGRIIFLEKGNSKAGLQHIVEGHGSQFAQIGVSEARIPDVVMKAVTDGKVVGYQGTGTGRPIYETMINGKKYNIAVTVGNNGYIVGANLRGSVK</sequence>
<dbReference type="RefSeq" id="WP_097098298.1">
    <property type="nucleotide sequence ID" value="NZ_OCMY01000002.1"/>
</dbReference>
<evidence type="ECO:0000256" key="3">
    <source>
        <dbReference type="ARBA" id="ARBA00022729"/>
    </source>
</evidence>
<dbReference type="GO" id="GO:0090729">
    <property type="term" value="F:toxin activity"/>
    <property type="evidence" value="ECO:0007669"/>
    <property type="project" value="UniProtKB-KW"/>
</dbReference>
<gene>
    <name evidence="9" type="ORF">SAMN06273570_4877</name>
</gene>
<dbReference type="OrthoDB" id="2664633at2"/>
<feature type="domain" description="Filamentous haemagglutinin FhaB/tRNA nuclease CdiA-like TPS" evidence="8">
    <location>
        <begin position="48"/>
        <end position="170"/>
    </location>
</feature>
<dbReference type="InterPro" id="IPR012334">
    <property type="entry name" value="Pectin_lyas_fold"/>
</dbReference>
<organism evidence="9 10">
    <name type="scientific">Candidatus Pantoea floridensis</name>
    <dbReference type="NCBI Taxonomy" id="1938870"/>
    <lineage>
        <taxon>Bacteria</taxon>
        <taxon>Pseudomonadati</taxon>
        <taxon>Pseudomonadota</taxon>
        <taxon>Gammaproteobacteria</taxon>
        <taxon>Enterobacterales</taxon>
        <taxon>Erwiniaceae</taxon>
        <taxon>Pantoea</taxon>
    </lineage>
</organism>
<dbReference type="SUPFAM" id="SSF51126">
    <property type="entry name" value="Pectin lyase-like"/>
    <property type="match status" value="1"/>
</dbReference>
<proteinExistence type="inferred from homology"/>